<gene>
    <name evidence="3 5" type="primary">smpB</name>
    <name evidence="5" type="ORF">HYT40_00725</name>
</gene>
<comment type="caution">
    <text evidence="5">The sequence shown here is derived from an EMBL/GenBank/DDBJ whole genome shotgun (WGS) entry which is preliminary data.</text>
</comment>
<dbReference type="PROSITE" id="PS01317">
    <property type="entry name" value="SSRP"/>
    <property type="match status" value="1"/>
</dbReference>
<keyword evidence="2 3" id="KW-0694">RNA-binding</keyword>
<dbReference type="InterPro" id="IPR020081">
    <property type="entry name" value="SsrA-bd_prot_CS"/>
</dbReference>
<dbReference type="GO" id="GO:0070929">
    <property type="term" value="P:trans-translation"/>
    <property type="evidence" value="ECO:0007669"/>
    <property type="project" value="UniProtKB-UniRule"/>
</dbReference>
<dbReference type="GO" id="GO:0003723">
    <property type="term" value="F:RNA binding"/>
    <property type="evidence" value="ECO:0007669"/>
    <property type="project" value="UniProtKB-UniRule"/>
</dbReference>
<evidence type="ECO:0000313" key="6">
    <source>
        <dbReference type="Proteomes" id="UP000724148"/>
    </source>
</evidence>
<dbReference type="NCBIfam" id="TIGR00086">
    <property type="entry name" value="smpB"/>
    <property type="match status" value="1"/>
</dbReference>
<dbReference type="CDD" id="cd09294">
    <property type="entry name" value="SmpB"/>
    <property type="match status" value="1"/>
</dbReference>
<evidence type="ECO:0000256" key="4">
    <source>
        <dbReference type="SAM" id="MobiDB-lite"/>
    </source>
</evidence>
<organism evidence="5 6">
    <name type="scientific">Candidatus Sungiibacteriota bacterium</name>
    <dbReference type="NCBI Taxonomy" id="2750080"/>
    <lineage>
        <taxon>Bacteria</taxon>
        <taxon>Candidatus Sungiibacteriota</taxon>
    </lineage>
</organism>
<evidence type="ECO:0000256" key="2">
    <source>
        <dbReference type="ARBA" id="ARBA00022884"/>
    </source>
</evidence>
<dbReference type="Gene3D" id="2.40.280.10">
    <property type="match status" value="1"/>
</dbReference>
<proteinExistence type="inferred from homology"/>
<name>A0A931WPE0_9BACT</name>
<evidence type="ECO:0000313" key="5">
    <source>
        <dbReference type="EMBL" id="MBI2096671.1"/>
    </source>
</evidence>
<dbReference type="GO" id="GO:0070930">
    <property type="term" value="P:trans-translation-dependent protein tagging"/>
    <property type="evidence" value="ECO:0007669"/>
    <property type="project" value="TreeGrafter"/>
</dbReference>
<dbReference type="InterPro" id="IPR000037">
    <property type="entry name" value="SsrA-bd_prot"/>
</dbReference>
<dbReference type="InterPro" id="IPR023620">
    <property type="entry name" value="SmpB"/>
</dbReference>
<dbReference type="PANTHER" id="PTHR30308">
    <property type="entry name" value="TMRNA-BINDING COMPONENT OF TRANS-TRANSLATION TAGGING COMPLEX"/>
    <property type="match status" value="1"/>
</dbReference>
<dbReference type="EMBL" id="JACOZA010000017">
    <property type="protein sequence ID" value="MBI2096671.1"/>
    <property type="molecule type" value="Genomic_DNA"/>
</dbReference>
<keyword evidence="1 3" id="KW-0963">Cytoplasm</keyword>
<dbReference type="AlphaFoldDB" id="A0A931WPE0"/>
<dbReference type="SUPFAM" id="SSF74982">
    <property type="entry name" value="Small protein B (SmpB)"/>
    <property type="match status" value="1"/>
</dbReference>
<reference evidence="5" key="1">
    <citation type="submission" date="2020-07" db="EMBL/GenBank/DDBJ databases">
        <title>Huge and variable diversity of episymbiotic CPR bacteria and DPANN archaea in groundwater ecosystems.</title>
        <authorList>
            <person name="He C.Y."/>
            <person name="Keren R."/>
            <person name="Whittaker M."/>
            <person name="Farag I.F."/>
            <person name="Doudna J."/>
            <person name="Cate J.H.D."/>
            <person name="Banfield J.F."/>
        </authorList>
    </citation>
    <scope>NUCLEOTIDE SEQUENCE</scope>
    <source>
        <strain evidence="5">NC_groundwater_193_Ag_S-0.1um_51_7</strain>
    </source>
</reference>
<evidence type="ECO:0000256" key="3">
    <source>
        <dbReference type="HAMAP-Rule" id="MF_00023"/>
    </source>
</evidence>
<accession>A0A931WPE0</accession>
<comment type="function">
    <text evidence="3">Required for rescue of stalled ribosomes mediated by trans-translation. Binds to transfer-messenger RNA (tmRNA), required for stable association of tmRNA with ribosomes. tmRNA and SmpB together mimic tRNA shape, replacing the anticodon stem-loop with SmpB. tmRNA is encoded by the ssrA gene; the 2 termini fold to resemble tRNA(Ala) and it encodes a 'tag peptide', a short internal open reading frame. During trans-translation Ala-aminoacylated tmRNA acts like a tRNA, entering the A-site of stalled ribosomes, displacing the stalled mRNA. The ribosome then switches to translate the ORF on the tmRNA; the nascent peptide is terminated with the 'tag peptide' encoded by the tmRNA and targeted for degradation. The ribosome is freed to recommence translation, which seems to be the essential function of trans-translation.</text>
</comment>
<dbReference type="Proteomes" id="UP000724148">
    <property type="component" value="Unassembled WGS sequence"/>
</dbReference>
<dbReference type="Pfam" id="PF01668">
    <property type="entry name" value="SmpB"/>
    <property type="match status" value="1"/>
</dbReference>
<dbReference type="PANTHER" id="PTHR30308:SF2">
    <property type="entry name" value="SSRA-BINDING PROTEIN"/>
    <property type="match status" value="1"/>
</dbReference>
<feature type="region of interest" description="Disordered" evidence="4">
    <location>
        <begin position="125"/>
        <end position="146"/>
    </location>
</feature>
<sequence length="146" mass="16824">MEPYATNRKASFDYEILETYEAGIELFGFEVKAIRSGRIMLSGAFAVPRGSELWLTNATIPPYQAANTPRSYNPERPRRLLLHKSEIATLIGKSRQGGLTLIPLRVYSKNRKIKLLLGVARRKKAFDKRQKIKKRDMEREAEREKT</sequence>
<dbReference type="NCBIfam" id="NF003843">
    <property type="entry name" value="PRK05422.1"/>
    <property type="match status" value="1"/>
</dbReference>
<dbReference type="GO" id="GO:0005829">
    <property type="term" value="C:cytosol"/>
    <property type="evidence" value="ECO:0007669"/>
    <property type="project" value="TreeGrafter"/>
</dbReference>
<comment type="similarity">
    <text evidence="3">Belongs to the SmpB family.</text>
</comment>
<protein>
    <recommendedName>
        <fullName evidence="3">SsrA-binding protein</fullName>
    </recommendedName>
    <alternativeName>
        <fullName evidence="3">Small protein B</fullName>
    </alternativeName>
</protein>
<evidence type="ECO:0000256" key="1">
    <source>
        <dbReference type="ARBA" id="ARBA00022490"/>
    </source>
</evidence>
<dbReference type="HAMAP" id="MF_00023">
    <property type="entry name" value="SmpB"/>
    <property type="match status" value="1"/>
</dbReference>
<feature type="compositionally biased region" description="Basic residues" evidence="4">
    <location>
        <begin position="125"/>
        <end position="134"/>
    </location>
</feature>
<comment type="subcellular location">
    <subcellularLocation>
        <location evidence="3">Cytoplasm</location>
    </subcellularLocation>
    <text evidence="3">The tmRNA-SmpB complex associates with stalled 70S ribosomes.</text>
</comment>
<feature type="compositionally biased region" description="Basic and acidic residues" evidence="4">
    <location>
        <begin position="135"/>
        <end position="146"/>
    </location>
</feature>